<dbReference type="Proteomes" id="UP000608579">
    <property type="component" value="Unassembled WGS sequence"/>
</dbReference>
<keyword evidence="1" id="KW-0813">Transport</keyword>
<gene>
    <name evidence="10" type="ORF">EYH45_03975</name>
</gene>
<evidence type="ECO:0000313" key="11">
    <source>
        <dbReference type="Proteomes" id="UP000608579"/>
    </source>
</evidence>
<dbReference type="Gene3D" id="2.40.50.100">
    <property type="match status" value="1"/>
</dbReference>
<dbReference type="PROSITE" id="PS00211">
    <property type="entry name" value="ABC_TRANSPORTER_1"/>
    <property type="match status" value="1"/>
</dbReference>
<dbReference type="InterPro" id="IPR027417">
    <property type="entry name" value="P-loop_NTPase"/>
</dbReference>
<feature type="domain" description="ABC transporter" evidence="9">
    <location>
        <begin position="19"/>
        <end position="249"/>
    </location>
</feature>
<evidence type="ECO:0000313" key="10">
    <source>
        <dbReference type="EMBL" id="HIQ29705.1"/>
    </source>
</evidence>
<dbReference type="FunFam" id="3.40.50.300:FF:000042">
    <property type="entry name" value="Maltose/maltodextrin ABC transporter, ATP-binding protein"/>
    <property type="match status" value="1"/>
</dbReference>
<dbReference type="EMBL" id="DQVM01000076">
    <property type="protein sequence ID" value="HIQ29705.1"/>
    <property type="molecule type" value="Genomic_DNA"/>
</dbReference>
<dbReference type="GO" id="GO:0016887">
    <property type="term" value="F:ATP hydrolysis activity"/>
    <property type="evidence" value="ECO:0007669"/>
    <property type="project" value="InterPro"/>
</dbReference>
<sequence length="373" mass="41879">MDKRMGRGVSCLACVLMSLKLENIHKFFGHITALKNVNLEVNKGELLVILGTSGSGKSTLLRIISGLEKPDKGRVLINGRDVTYEPPYNRPTSMVFQDLALFPHLNVFENIAFGLKIRKYDRREVEIRVKEVAEMLRINDLLDRSVAKISGGQRQRVALARSLVLHPDILLLDEPLGALDMKLRMDMWVELKKLQRQVANTWVFVTHDQHEAMALADKIAVINTGEIQQLGTKDEVYDSPASLFVASFIGEMNFLEGRVTEVKGDVLKVETPVGEVEATMQRVKGRPETGARVTVGIRPEKIQITKTPNDCINTLSARVSEINFSGVLTTYELELPDGSRIKIQTTSRQMGYRQGDKVYISWSPEDVNVYVTQ</sequence>
<dbReference type="InterPro" id="IPR008995">
    <property type="entry name" value="Mo/tungstate-bd_C_term_dom"/>
</dbReference>
<dbReference type="GO" id="GO:0005524">
    <property type="term" value="F:ATP binding"/>
    <property type="evidence" value="ECO:0007669"/>
    <property type="project" value="UniProtKB-KW"/>
</dbReference>
<evidence type="ECO:0000256" key="8">
    <source>
        <dbReference type="ARBA" id="ARBA00047936"/>
    </source>
</evidence>
<dbReference type="InterPro" id="IPR050093">
    <property type="entry name" value="ABC_SmlMolc_Importer"/>
</dbReference>
<dbReference type="Pfam" id="PF08402">
    <property type="entry name" value="TOBE_2"/>
    <property type="match status" value="1"/>
</dbReference>
<comment type="similarity">
    <text evidence="4">Belongs to the ABC transporter superfamily. Sulfate/tungstate importer (TC 3.A.1.6) family.</text>
</comment>
<evidence type="ECO:0000256" key="4">
    <source>
        <dbReference type="ARBA" id="ARBA00038307"/>
    </source>
</evidence>
<dbReference type="InterPro" id="IPR017871">
    <property type="entry name" value="ABC_transporter-like_CS"/>
</dbReference>
<dbReference type="Gene3D" id="3.40.50.300">
    <property type="entry name" value="P-loop containing nucleotide triphosphate hydrolases"/>
    <property type="match status" value="1"/>
</dbReference>
<dbReference type="SMART" id="SM00382">
    <property type="entry name" value="AAA"/>
    <property type="match status" value="1"/>
</dbReference>
<evidence type="ECO:0000259" key="9">
    <source>
        <dbReference type="PROSITE" id="PS50893"/>
    </source>
</evidence>
<dbReference type="PROSITE" id="PS50893">
    <property type="entry name" value="ABC_TRANSPORTER_2"/>
    <property type="match status" value="1"/>
</dbReference>
<evidence type="ECO:0000256" key="1">
    <source>
        <dbReference type="ARBA" id="ARBA00022448"/>
    </source>
</evidence>
<organism evidence="10 11">
    <name type="scientific">Caldiarchaeum subterraneum</name>
    <dbReference type="NCBI Taxonomy" id="311458"/>
    <lineage>
        <taxon>Archaea</taxon>
        <taxon>Nitrososphaerota</taxon>
        <taxon>Candidatus Caldarchaeales</taxon>
        <taxon>Candidatus Caldarchaeaceae</taxon>
        <taxon>Candidatus Caldarchaeum</taxon>
    </lineage>
</organism>
<keyword evidence="2" id="KW-0547">Nucleotide-binding</keyword>
<evidence type="ECO:0000256" key="7">
    <source>
        <dbReference type="ARBA" id="ARBA00041133"/>
    </source>
</evidence>
<keyword evidence="3 10" id="KW-0067">ATP-binding</keyword>
<dbReference type="AlphaFoldDB" id="A0A833ECE3"/>
<evidence type="ECO:0000256" key="5">
    <source>
        <dbReference type="ARBA" id="ARBA00038781"/>
    </source>
</evidence>
<protein>
    <recommendedName>
        <fullName evidence="7">Molybdate/tungstate import ATP-binding protein WtpC</fullName>
        <ecNumber evidence="6">7.3.2.6</ecNumber>
    </recommendedName>
</protein>
<accession>A0A833ECE3</accession>
<comment type="caution">
    <text evidence="10">The sequence shown here is derived from an EMBL/GenBank/DDBJ whole genome shotgun (WGS) entry which is preliminary data.</text>
</comment>
<dbReference type="SUPFAM" id="SSF50331">
    <property type="entry name" value="MOP-like"/>
    <property type="match status" value="1"/>
</dbReference>
<dbReference type="Pfam" id="PF00005">
    <property type="entry name" value="ABC_tran"/>
    <property type="match status" value="1"/>
</dbReference>
<reference evidence="10" key="1">
    <citation type="journal article" date="2020" name="ISME J.">
        <title>Gammaproteobacteria mediating utilization of methyl-, sulfur- and petroleum organic compounds in deep ocean hydrothermal plumes.</title>
        <authorList>
            <person name="Zhou Z."/>
            <person name="Liu Y."/>
            <person name="Pan J."/>
            <person name="Cron B.R."/>
            <person name="Toner B.M."/>
            <person name="Anantharaman K."/>
            <person name="Breier J.A."/>
            <person name="Dick G.J."/>
            <person name="Li M."/>
        </authorList>
    </citation>
    <scope>NUCLEOTIDE SEQUENCE</scope>
    <source>
        <strain evidence="10">SZUA-1515</strain>
    </source>
</reference>
<proteinExistence type="inferred from homology"/>
<evidence type="ECO:0000256" key="6">
    <source>
        <dbReference type="ARBA" id="ARBA00039025"/>
    </source>
</evidence>
<dbReference type="InterPro" id="IPR013611">
    <property type="entry name" value="Transp-assoc_OB_typ2"/>
</dbReference>
<dbReference type="GO" id="GO:1901238">
    <property type="term" value="F:ABC-type tungstate transporter activity"/>
    <property type="evidence" value="ECO:0007669"/>
    <property type="project" value="UniProtKB-EC"/>
</dbReference>
<dbReference type="InterPro" id="IPR003593">
    <property type="entry name" value="AAA+_ATPase"/>
</dbReference>
<dbReference type="EC" id="7.3.2.6" evidence="6"/>
<evidence type="ECO:0000256" key="2">
    <source>
        <dbReference type="ARBA" id="ARBA00022741"/>
    </source>
</evidence>
<dbReference type="PANTHER" id="PTHR42781:SF4">
    <property type="entry name" value="SPERMIDINE_PUTRESCINE IMPORT ATP-BINDING PROTEIN POTA"/>
    <property type="match status" value="1"/>
</dbReference>
<comment type="catalytic activity">
    <reaction evidence="8">
        <text>tungstate(in) + ATP + H2O = tungstate(out) + ADP + phosphate + H(+)</text>
        <dbReference type="Rhea" id="RHEA:35027"/>
        <dbReference type="ChEBI" id="CHEBI:15377"/>
        <dbReference type="ChEBI" id="CHEBI:15378"/>
        <dbReference type="ChEBI" id="CHEBI:30616"/>
        <dbReference type="ChEBI" id="CHEBI:43474"/>
        <dbReference type="ChEBI" id="CHEBI:46502"/>
        <dbReference type="ChEBI" id="CHEBI:456216"/>
        <dbReference type="EC" id="7.3.2.6"/>
    </reaction>
</comment>
<dbReference type="PANTHER" id="PTHR42781">
    <property type="entry name" value="SPERMIDINE/PUTRESCINE IMPORT ATP-BINDING PROTEIN POTA"/>
    <property type="match status" value="1"/>
</dbReference>
<dbReference type="GO" id="GO:0043190">
    <property type="term" value="C:ATP-binding cassette (ABC) transporter complex"/>
    <property type="evidence" value="ECO:0007669"/>
    <property type="project" value="InterPro"/>
</dbReference>
<evidence type="ECO:0000256" key="3">
    <source>
        <dbReference type="ARBA" id="ARBA00022840"/>
    </source>
</evidence>
<dbReference type="InterPro" id="IPR003439">
    <property type="entry name" value="ABC_transporter-like_ATP-bd"/>
</dbReference>
<dbReference type="SUPFAM" id="SSF52540">
    <property type="entry name" value="P-loop containing nucleoside triphosphate hydrolases"/>
    <property type="match status" value="1"/>
</dbReference>
<comment type="subunit">
    <text evidence="5">The complex is composed of two ATP-binding proteins (WtpC), two transmembrane proteins (WtpB) and a solute-binding protein (WtpA).</text>
</comment>
<name>A0A833ECE3_CALS0</name>